<keyword evidence="5" id="KW-0698">rRNA processing</keyword>
<feature type="active site" description="Nucleophile" evidence="13">
    <location>
        <position position="371"/>
    </location>
</feature>
<dbReference type="FunFam" id="3.30.70.1170:FF:000002">
    <property type="entry name" value="Ribosomal RNA small subunit methyltransferase B"/>
    <property type="match status" value="1"/>
</dbReference>
<dbReference type="EMBL" id="PKLZ01000001">
    <property type="protein sequence ID" value="PLW84398.1"/>
    <property type="molecule type" value="Genomic_DNA"/>
</dbReference>
<dbReference type="SUPFAM" id="SSF53335">
    <property type="entry name" value="S-adenosyl-L-methionine-dependent methyltransferases"/>
    <property type="match status" value="1"/>
</dbReference>
<dbReference type="InterPro" id="IPR006027">
    <property type="entry name" value="NusB_RsmB_TIM44"/>
</dbReference>
<evidence type="ECO:0000259" key="14">
    <source>
        <dbReference type="PROSITE" id="PS51686"/>
    </source>
</evidence>
<organism evidence="15 16">
    <name type="scientific">Kineobactrum sediminis</name>
    <dbReference type="NCBI Taxonomy" id="1905677"/>
    <lineage>
        <taxon>Bacteria</taxon>
        <taxon>Pseudomonadati</taxon>
        <taxon>Pseudomonadota</taxon>
        <taxon>Gammaproteobacteria</taxon>
        <taxon>Cellvibrionales</taxon>
        <taxon>Halieaceae</taxon>
        <taxon>Kineobactrum</taxon>
    </lineage>
</organism>
<comment type="similarity">
    <text evidence="13">Belongs to the class I-like SAM-binding methyltransferase superfamily. RsmB/NOP family.</text>
</comment>
<keyword evidence="4" id="KW-0963">Cytoplasm</keyword>
<dbReference type="InterPro" id="IPR049560">
    <property type="entry name" value="MeTrfase_RsmB-F_NOP2_cat"/>
</dbReference>
<evidence type="ECO:0000313" key="16">
    <source>
        <dbReference type="Proteomes" id="UP000234845"/>
    </source>
</evidence>
<dbReference type="Gene3D" id="1.10.940.10">
    <property type="entry name" value="NusB-like"/>
    <property type="match status" value="1"/>
</dbReference>
<evidence type="ECO:0000256" key="4">
    <source>
        <dbReference type="ARBA" id="ARBA00022490"/>
    </source>
</evidence>
<feature type="binding site" evidence="13">
    <location>
        <position position="318"/>
    </location>
    <ligand>
        <name>S-adenosyl-L-methionine</name>
        <dbReference type="ChEBI" id="CHEBI:59789"/>
    </ligand>
</feature>
<keyword evidence="8 13" id="KW-0949">S-adenosyl-L-methionine</keyword>
<dbReference type="GO" id="GO:0009383">
    <property type="term" value="F:rRNA (cytosine-C5-)-methyltransferase activity"/>
    <property type="evidence" value="ECO:0007669"/>
    <property type="project" value="TreeGrafter"/>
</dbReference>
<dbReference type="GO" id="GO:0006355">
    <property type="term" value="P:regulation of DNA-templated transcription"/>
    <property type="evidence" value="ECO:0007669"/>
    <property type="project" value="InterPro"/>
</dbReference>
<keyword evidence="9 13" id="KW-0694">RNA-binding</keyword>
<evidence type="ECO:0000256" key="11">
    <source>
        <dbReference type="ARBA" id="ARBA00031088"/>
    </source>
</evidence>
<dbReference type="InterPro" id="IPR001678">
    <property type="entry name" value="MeTrfase_RsmB-F_NOP2_dom"/>
</dbReference>
<gene>
    <name evidence="15" type="ORF">CWI75_03405</name>
</gene>
<dbReference type="SUPFAM" id="SSF48013">
    <property type="entry name" value="NusB-like"/>
    <property type="match status" value="1"/>
</dbReference>
<evidence type="ECO:0000256" key="9">
    <source>
        <dbReference type="ARBA" id="ARBA00022884"/>
    </source>
</evidence>
<dbReference type="PROSITE" id="PS51686">
    <property type="entry name" value="SAM_MT_RSMB_NOP"/>
    <property type="match status" value="1"/>
</dbReference>
<dbReference type="NCBIfam" id="TIGR00563">
    <property type="entry name" value="rsmB"/>
    <property type="match status" value="1"/>
</dbReference>
<comment type="function">
    <text evidence="1">Specifically methylates the cytosine at position 967 (m5C967) of 16S rRNA.</text>
</comment>
<feature type="binding site" evidence="13">
    <location>
        <position position="299"/>
    </location>
    <ligand>
        <name>S-adenosyl-L-methionine</name>
        <dbReference type="ChEBI" id="CHEBI:59789"/>
    </ligand>
</feature>
<dbReference type="PRINTS" id="PR02008">
    <property type="entry name" value="RCMTFAMILY"/>
</dbReference>
<protein>
    <recommendedName>
        <fullName evidence="3">16S rRNA (cytosine(967)-C(5))-methyltransferase</fullName>
        <ecNumber evidence="3">2.1.1.176</ecNumber>
    </recommendedName>
    <alternativeName>
        <fullName evidence="10">16S rRNA m5C967 methyltransferase</fullName>
    </alternativeName>
    <alternativeName>
        <fullName evidence="11">rRNA (cytosine-C(5)-)-methyltransferase RsmB</fullName>
    </alternativeName>
</protein>
<feature type="domain" description="SAM-dependent MTase RsmB/NOP-type" evidence="14">
    <location>
        <begin position="160"/>
        <end position="427"/>
    </location>
</feature>
<dbReference type="Gene3D" id="3.40.50.150">
    <property type="entry name" value="Vaccinia Virus protein VP39"/>
    <property type="match status" value="1"/>
</dbReference>
<dbReference type="Pfam" id="PF22458">
    <property type="entry name" value="RsmF-B_ferredox"/>
    <property type="match status" value="1"/>
</dbReference>
<evidence type="ECO:0000256" key="13">
    <source>
        <dbReference type="PROSITE-ProRule" id="PRU01023"/>
    </source>
</evidence>
<evidence type="ECO:0000256" key="6">
    <source>
        <dbReference type="ARBA" id="ARBA00022603"/>
    </source>
</evidence>
<dbReference type="GO" id="GO:0005829">
    <property type="term" value="C:cytosol"/>
    <property type="evidence" value="ECO:0007669"/>
    <property type="project" value="TreeGrafter"/>
</dbReference>
<dbReference type="InterPro" id="IPR023267">
    <property type="entry name" value="RCMT"/>
</dbReference>
<dbReference type="EC" id="2.1.1.176" evidence="3"/>
<evidence type="ECO:0000256" key="1">
    <source>
        <dbReference type="ARBA" id="ARBA00002724"/>
    </source>
</evidence>
<dbReference type="InterPro" id="IPR054728">
    <property type="entry name" value="RsmB-like_ferredoxin"/>
</dbReference>
<dbReference type="GO" id="GO:0003723">
    <property type="term" value="F:RNA binding"/>
    <property type="evidence" value="ECO:0007669"/>
    <property type="project" value="UniProtKB-UniRule"/>
</dbReference>
<dbReference type="FunFam" id="3.40.50.150:FF:000022">
    <property type="entry name" value="Ribosomal RNA small subunit methyltransferase B"/>
    <property type="match status" value="1"/>
</dbReference>
<comment type="catalytic activity">
    <reaction evidence="12">
        <text>cytidine(967) in 16S rRNA + S-adenosyl-L-methionine = 5-methylcytidine(967) in 16S rRNA + S-adenosyl-L-homocysteine + H(+)</text>
        <dbReference type="Rhea" id="RHEA:42748"/>
        <dbReference type="Rhea" id="RHEA-COMP:10219"/>
        <dbReference type="Rhea" id="RHEA-COMP:10220"/>
        <dbReference type="ChEBI" id="CHEBI:15378"/>
        <dbReference type="ChEBI" id="CHEBI:57856"/>
        <dbReference type="ChEBI" id="CHEBI:59789"/>
        <dbReference type="ChEBI" id="CHEBI:74483"/>
        <dbReference type="ChEBI" id="CHEBI:82748"/>
        <dbReference type="EC" id="2.1.1.176"/>
    </reaction>
</comment>
<proteinExistence type="inferred from homology"/>
<evidence type="ECO:0000313" key="15">
    <source>
        <dbReference type="EMBL" id="PLW84398.1"/>
    </source>
</evidence>
<feature type="binding site" evidence="13">
    <location>
        <position position="273"/>
    </location>
    <ligand>
        <name>S-adenosyl-L-methionine</name>
        <dbReference type="ChEBI" id="CHEBI:59789"/>
    </ligand>
</feature>
<dbReference type="Pfam" id="PF01189">
    <property type="entry name" value="Methyltr_RsmB-F"/>
    <property type="match status" value="1"/>
</dbReference>
<dbReference type="RefSeq" id="WP_101520032.1">
    <property type="nucleotide sequence ID" value="NZ_PKLZ01000001.1"/>
</dbReference>
<evidence type="ECO:0000256" key="12">
    <source>
        <dbReference type="ARBA" id="ARBA00047283"/>
    </source>
</evidence>
<dbReference type="InterPro" id="IPR035926">
    <property type="entry name" value="NusB-like_sf"/>
</dbReference>
<dbReference type="GO" id="GO:0070475">
    <property type="term" value="P:rRNA base methylation"/>
    <property type="evidence" value="ECO:0007669"/>
    <property type="project" value="TreeGrafter"/>
</dbReference>
<dbReference type="InterPro" id="IPR029063">
    <property type="entry name" value="SAM-dependent_MTases_sf"/>
</dbReference>
<evidence type="ECO:0000256" key="3">
    <source>
        <dbReference type="ARBA" id="ARBA00012140"/>
    </source>
</evidence>
<accession>A0A2N5Y7N3</accession>
<dbReference type="OrthoDB" id="9810297at2"/>
<sequence>MTTDTRAAAALVITDVLGGASLNQLLPPALDTVAERDRALLQQLCYGTLRRYPRLQPQLGQLLDKPLRSRDRDIEALLLVGLYQLADTRIPDHAAVAATVAATLALDKSWAKGLCNAILRRYLRERTTLEQRLSPAAAASHPQWLYDIIARDWPEQAAAILEANNQQPPMVLRVNRQQYSRDAYLALLADAGIEARPGQLAPEAIYLERAADVTSLPGFAGGAVSVQDEAAQLTAHLLQAQPGEAILDACAAPGGKTCHLLELEPGLNLTAMDVDKQRLERVRENLQRLSLEASVVRGDASLPPSLFHGRLFNRILVDAPCSASGVIRRHPDVKLLRRPEDIRKLAAQQLRILQGLWPLLAPGGQLLYVTCSVIEEENSGVLQQFLDATPDAGLLPVSVGHSRSCGGQLLPQADGPGGLFFGLLERAG</sequence>
<keyword evidence="7 13" id="KW-0808">Transferase</keyword>
<dbReference type="CDD" id="cd02440">
    <property type="entry name" value="AdoMet_MTases"/>
    <property type="match status" value="1"/>
</dbReference>
<keyword evidence="6 13" id="KW-0489">Methyltransferase</keyword>
<dbReference type="InterPro" id="IPR004573">
    <property type="entry name" value="rRNA_ssu_MeTfrase_B"/>
</dbReference>
<evidence type="ECO:0000256" key="7">
    <source>
        <dbReference type="ARBA" id="ARBA00022679"/>
    </source>
</evidence>
<feature type="binding site" evidence="13">
    <location>
        <begin position="250"/>
        <end position="256"/>
    </location>
    <ligand>
        <name>S-adenosyl-L-methionine</name>
        <dbReference type="ChEBI" id="CHEBI:59789"/>
    </ligand>
</feature>
<evidence type="ECO:0000256" key="8">
    <source>
        <dbReference type="ARBA" id="ARBA00022691"/>
    </source>
</evidence>
<dbReference type="Gene3D" id="3.30.70.1170">
    <property type="entry name" value="Sun protein, domain 3"/>
    <property type="match status" value="1"/>
</dbReference>
<comment type="subcellular location">
    <subcellularLocation>
        <location evidence="2">Cytoplasm</location>
    </subcellularLocation>
</comment>
<comment type="caution">
    <text evidence="15">The sequence shown here is derived from an EMBL/GenBank/DDBJ whole genome shotgun (WGS) entry which is preliminary data.</text>
</comment>
<dbReference type="Proteomes" id="UP000234845">
    <property type="component" value="Unassembled WGS sequence"/>
</dbReference>
<name>A0A2N5Y7N3_9GAMM</name>
<dbReference type="AlphaFoldDB" id="A0A2N5Y7N3"/>
<dbReference type="NCBIfam" id="NF008149">
    <property type="entry name" value="PRK10901.1"/>
    <property type="match status" value="1"/>
</dbReference>
<dbReference type="PANTHER" id="PTHR22807:SF61">
    <property type="entry name" value="NOL1_NOP2_SUN FAMILY PROTEIN _ ANTITERMINATION NUSB DOMAIN-CONTAINING PROTEIN"/>
    <property type="match status" value="1"/>
</dbReference>
<evidence type="ECO:0000256" key="5">
    <source>
        <dbReference type="ARBA" id="ARBA00022552"/>
    </source>
</evidence>
<dbReference type="Pfam" id="PF01029">
    <property type="entry name" value="NusB"/>
    <property type="match status" value="1"/>
</dbReference>
<evidence type="ECO:0000256" key="10">
    <source>
        <dbReference type="ARBA" id="ARBA00030399"/>
    </source>
</evidence>
<evidence type="ECO:0000256" key="2">
    <source>
        <dbReference type="ARBA" id="ARBA00004496"/>
    </source>
</evidence>
<dbReference type="PANTHER" id="PTHR22807">
    <property type="entry name" value="NOP2 YEAST -RELATED NOL1/NOP2/FMU SUN DOMAIN-CONTAINING"/>
    <property type="match status" value="1"/>
</dbReference>
<reference evidence="16" key="1">
    <citation type="submission" date="2017-11" db="EMBL/GenBank/DDBJ databases">
        <title>The draft genome sequence of Chromatocurvus sp. F02.</title>
        <authorList>
            <person name="Du Z.-J."/>
            <person name="Chang Y.-Q."/>
        </authorList>
    </citation>
    <scope>NUCLEOTIDE SEQUENCE [LARGE SCALE GENOMIC DNA]</scope>
    <source>
        <strain evidence="16">F02</strain>
    </source>
</reference>
<keyword evidence="16" id="KW-1185">Reference proteome</keyword>